<organism evidence="1 2">
    <name type="scientific">Carya illinoinensis</name>
    <name type="common">Pecan</name>
    <dbReference type="NCBI Taxonomy" id="32201"/>
    <lineage>
        <taxon>Eukaryota</taxon>
        <taxon>Viridiplantae</taxon>
        <taxon>Streptophyta</taxon>
        <taxon>Embryophyta</taxon>
        <taxon>Tracheophyta</taxon>
        <taxon>Spermatophyta</taxon>
        <taxon>Magnoliopsida</taxon>
        <taxon>eudicotyledons</taxon>
        <taxon>Gunneridae</taxon>
        <taxon>Pentapetalae</taxon>
        <taxon>rosids</taxon>
        <taxon>fabids</taxon>
        <taxon>Fagales</taxon>
        <taxon>Juglandaceae</taxon>
        <taxon>Carya</taxon>
    </lineage>
</organism>
<proteinExistence type="predicted"/>
<sequence>MDGRQFLKDGVFSPGILFSKRTLFALSHHYILWLAAEMCYPERKRPFRRYAILGDDVVIADEQVALQYRQLLDRMGVSISLSKSLISDNGTLEFAKRFWTKNAQVDISPISMQALLMCRSTIGLWAGYRVRSRMMSTQSKRWERLRVAIGKPSGSRQLPIEWWIGRGKPINPYLKGIIVDYLRYDIKFYYYI</sequence>
<gene>
    <name evidence="1" type="ORF">I3842_Q012500</name>
</gene>
<dbReference type="PANTHER" id="PTHR34456:SF13">
    <property type="entry name" value="REVERSE TRANSCRIPTASE DOMAIN-CONTAINING PROTEIN"/>
    <property type="match status" value="1"/>
</dbReference>
<reference evidence="1" key="1">
    <citation type="submission" date="2021-01" db="EMBL/GenBank/DDBJ databases">
        <authorList>
            <person name="Lovell J.T."/>
            <person name="Bentley N."/>
            <person name="Bhattarai G."/>
            <person name="Jenkins J.W."/>
            <person name="Sreedasyam A."/>
            <person name="Alarcon Y."/>
            <person name="Bock C."/>
            <person name="Boston L."/>
            <person name="Carlson J."/>
            <person name="Cervantes K."/>
            <person name="Clermont K."/>
            <person name="Krom N."/>
            <person name="Kubenka K."/>
            <person name="Mamidi S."/>
            <person name="Mattison C."/>
            <person name="Monteros M."/>
            <person name="Pisani C."/>
            <person name="Plott C."/>
            <person name="Rajasekar S."/>
            <person name="Rhein H.S."/>
            <person name="Rohla C."/>
            <person name="Song M."/>
            <person name="Hilaire R.S."/>
            <person name="Shu S."/>
            <person name="Wells L."/>
            <person name="Wang X."/>
            <person name="Webber J."/>
            <person name="Heerema R.J."/>
            <person name="Klein P."/>
            <person name="Conner P."/>
            <person name="Grauke L."/>
            <person name="Grimwood J."/>
            <person name="Schmutz J."/>
            <person name="Randall J.J."/>
        </authorList>
    </citation>
    <scope>NUCLEOTIDE SEQUENCE</scope>
    <source>
        <tissue evidence="1">Leaf</tissue>
    </source>
</reference>
<protein>
    <recommendedName>
        <fullName evidence="3">RNA-dependent RNA polymerase</fullName>
    </recommendedName>
</protein>
<dbReference type="Proteomes" id="UP000811246">
    <property type="component" value="Unassembled WGS sequence"/>
</dbReference>
<evidence type="ECO:0000313" key="1">
    <source>
        <dbReference type="EMBL" id="KAG6621709.1"/>
    </source>
</evidence>
<comment type="caution">
    <text evidence="1">The sequence shown here is derived from an EMBL/GenBank/DDBJ whole genome shotgun (WGS) entry which is preliminary data.</text>
</comment>
<dbReference type="AlphaFoldDB" id="A0A922D3P1"/>
<evidence type="ECO:0008006" key="3">
    <source>
        <dbReference type="Google" id="ProtNLM"/>
    </source>
</evidence>
<accession>A0A922D3P1</accession>
<dbReference type="EMBL" id="MU228851">
    <property type="protein sequence ID" value="KAG6621709.1"/>
    <property type="molecule type" value="Genomic_DNA"/>
</dbReference>
<dbReference type="InterPro" id="IPR008686">
    <property type="entry name" value="RNA_pol_mitovir"/>
</dbReference>
<evidence type="ECO:0000313" key="2">
    <source>
        <dbReference type="Proteomes" id="UP000811246"/>
    </source>
</evidence>
<dbReference type="Pfam" id="PF05919">
    <property type="entry name" value="Mitovir_RNA_pol"/>
    <property type="match status" value="1"/>
</dbReference>
<name>A0A922D3P1_CARIL</name>
<dbReference type="PANTHER" id="PTHR34456">
    <property type="entry name" value="MITOVIRUS RNA-DEPENDENT RNA POLYMERASE"/>
    <property type="match status" value="1"/>
</dbReference>